<feature type="signal peptide" evidence="1">
    <location>
        <begin position="1"/>
        <end position="25"/>
    </location>
</feature>
<accession>A0ABP8YU12</accession>
<keyword evidence="3" id="KW-1185">Reference proteome</keyword>
<evidence type="ECO:0000256" key="1">
    <source>
        <dbReference type="SAM" id="SignalP"/>
    </source>
</evidence>
<evidence type="ECO:0000313" key="3">
    <source>
        <dbReference type="Proteomes" id="UP001500121"/>
    </source>
</evidence>
<dbReference type="EMBL" id="BAABLP010000001">
    <property type="protein sequence ID" value="GAA4737877.1"/>
    <property type="molecule type" value="Genomic_DNA"/>
</dbReference>
<comment type="caution">
    <text evidence="2">The sequence shown here is derived from an EMBL/GenBank/DDBJ whole genome shotgun (WGS) entry which is preliminary data.</text>
</comment>
<name>A0ABP8YU12_9MICO</name>
<feature type="chain" id="PRO_5046969806" description="Secreted protein" evidence="1">
    <location>
        <begin position="26"/>
        <end position="360"/>
    </location>
</feature>
<dbReference type="RefSeq" id="WP_345479399.1">
    <property type="nucleotide sequence ID" value="NZ_BAABLP010000001.1"/>
</dbReference>
<proteinExistence type="predicted"/>
<dbReference type="Proteomes" id="UP001500121">
    <property type="component" value="Unassembled WGS sequence"/>
</dbReference>
<evidence type="ECO:0008006" key="4">
    <source>
        <dbReference type="Google" id="ProtNLM"/>
    </source>
</evidence>
<evidence type="ECO:0000313" key="2">
    <source>
        <dbReference type="EMBL" id="GAA4737877.1"/>
    </source>
</evidence>
<sequence length="360" mass="38192">MPRALMFGLVAALVASAVGAAPAQAAVPRAHVVTLAGSDGYLVYKVERSTKAVHPHDVGGAVYDRDRRGRVQALRHFADGVGVIQQTGHSVVEKTFTNVPVDGGTIGVQRVRYRNLTTRQEHVTTLRPFESMAAVAPDGYLVRHDLGGGDGGSTAGTTTLTYRHADGSTADIAVPFAHGQDYALGATDTGLMAVSPGSDEQTLPSRVAYMTWARPGVWRQLYDAGRPRYIGCAPSSRTDVACRVDGLDSGGPGLVLLRLRDGHATWLHRTHPKACTAVTWATKGSSLWALETSDAGVCTEGKLFRLQEDGALVGGSSRYRFDAAGGIETAYGRAVVGDRDQRHLYSTTGVTRKPVLVVTA</sequence>
<protein>
    <recommendedName>
        <fullName evidence="4">Secreted protein</fullName>
    </recommendedName>
</protein>
<organism evidence="2 3">
    <name type="scientific">Amnibacterium soli</name>
    <dbReference type="NCBI Taxonomy" id="1282736"/>
    <lineage>
        <taxon>Bacteria</taxon>
        <taxon>Bacillati</taxon>
        <taxon>Actinomycetota</taxon>
        <taxon>Actinomycetes</taxon>
        <taxon>Micrococcales</taxon>
        <taxon>Microbacteriaceae</taxon>
        <taxon>Amnibacterium</taxon>
    </lineage>
</organism>
<gene>
    <name evidence="2" type="ORF">GCM10025783_05460</name>
</gene>
<reference evidence="3" key="1">
    <citation type="journal article" date="2019" name="Int. J. Syst. Evol. Microbiol.">
        <title>The Global Catalogue of Microorganisms (GCM) 10K type strain sequencing project: providing services to taxonomists for standard genome sequencing and annotation.</title>
        <authorList>
            <consortium name="The Broad Institute Genomics Platform"/>
            <consortium name="The Broad Institute Genome Sequencing Center for Infectious Disease"/>
            <person name="Wu L."/>
            <person name="Ma J."/>
        </authorList>
    </citation>
    <scope>NUCLEOTIDE SEQUENCE [LARGE SCALE GENOMIC DNA]</scope>
    <source>
        <strain evidence="3">JCM 19015</strain>
    </source>
</reference>
<keyword evidence="1" id="KW-0732">Signal</keyword>